<dbReference type="Pfam" id="PF01965">
    <property type="entry name" value="DJ-1_PfpI"/>
    <property type="match status" value="1"/>
</dbReference>
<dbReference type="InterPro" id="IPR029062">
    <property type="entry name" value="Class_I_gatase-like"/>
</dbReference>
<dbReference type="NCBIfam" id="TIGR01383">
    <property type="entry name" value="not_thiJ"/>
    <property type="match status" value="1"/>
</dbReference>
<organism evidence="2">
    <name type="scientific">uncultured bacterium pBC1</name>
    <dbReference type="NCBI Taxonomy" id="1781160"/>
    <lineage>
        <taxon>Bacteria</taxon>
        <taxon>environmental samples</taxon>
    </lineage>
</organism>
<dbReference type="PANTHER" id="PTHR48094">
    <property type="entry name" value="PROTEIN/NUCLEIC ACID DEGLYCASE DJ-1-RELATED"/>
    <property type="match status" value="1"/>
</dbReference>
<dbReference type="InterPro" id="IPR050325">
    <property type="entry name" value="Prot/Nucl_acid_deglycase"/>
</dbReference>
<evidence type="ECO:0000313" key="2">
    <source>
        <dbReference type="EMBL" id="AOR51217.1"/>
    </source>
</evidence>
<reference evidence="2" key="1">
    <citation type="journal article" date="2016" name="Sci. Rep.">
        <title>Triclosan Resistome from Metagenome Reveals Diverse Enoyl Acyl Carrier Protein Reductases and Selective Enrichment of Triclosan Resistance Genes.</title>
        <authorList>
            <person name="Khan R."/>
            <person name="Kong H.G."/>
            <person name="Jung Y.H."/>
            <person name="Choi J."/>
            <person name="Baek K.Y."/>
            <person name="Hwang E.C."/>
            <person name="Lee S.W."/>
        </authorList>
    </citation>
    <scope>NUCLEOTIDE SEQUENCE</scope>
</reference>
<dbReference type="InterPro" id="IPR002818">
    <property type="entry name" value="DJ-1/PfpI"/>
</dbReference>
<dbReference type="GO" id="GO:0005737">
    <property type="term" value="C:cytoplasm"/>
    <property type="evidence" value="ECO:0007669"/>
    <property type="project" value="TreeGrafter"/>
</dbReference>
<dbReference type="AlphaFoldDB" id="A0A1C9U4Z5"/>
<dbReference type="PANTHER" id="PTHR48094:SF12">
    <property type="entry name" value="PARKINSON DISEASE PROTEIN 7 HOMOLOG"/>
    <property type="match status" value="1"/>
</dbReference>
<accession>A0A1C9U4Z5</accession>
<evidence type="ECO:0000259" key="1">
    <source>
        <dbReference type="Pfam" id="PF01965"/>
    </source>
</evidence>
<dbReference type="Gene3D" id="3.40.50.880">
    <property type="match status" value="1"/>
</dbReference>
<proteinExistence type="predicted"/>
<sequence length="188" mass="19783">MLRVLVPIAEGFEEIEAVSIIDVLRRAGIEVIMGSLNENLLVKGANGITVHADCPIKGIKADELDMIVLPGGWGGTKALAQDVGIQNLLKEMDAKGKNIGAICAAPYALYTAGVLKEGYTCYPSVEDEIDLAGYRGDADAVVQSGNIMTSRGPGTAICFGLAIVKKLVGNETYEKLRGGLLADYCAPL</sequence>
<dbReference type="InterPro" id="IPR006287">
    <property type="entry name" value="DJ-1"/>
</dbReference>
<feature type="domain" description="DJ-1/PfpI" evidence="1">
    <location>
        <begin position="3"/>
        <end position="165"/>
    </location>
</feature>
<dbReference type="EMBL" id="KT982365">
    <property type="protein sequence ID" value="AOR51217.1"/>
    <property type="molecule type" value="Genomic_DNA"/>
</dbReference>
<name>A0A1C9U4Z5_9BACT</name>
<dbReference type="CDD" id="cd03135">
    <property type="entry name" value="GATase1_DJ-1"/>
    <property type="match status" value="1"/>
</dbReference>
<dbReference type="SUPFAM" id="SSF52317">
    <property type="entry name" value="Class I glutamine amidotransferase-like"/>
    <property type="match status" value="1"/>
</dbReference>
<protein>
    <submittedName>
        <fullName evidence="2">4-methyl-5-thiazole monophosphate biosynthesis protein</fullName>
    </submittedName>
</protein>